<keyword evidence="4 5" id="KW-0472">Membrane</keyword>
<name>A0A078A0P9_STYLE</name>
<evidence type="ECO:0000256" key="6">
    <source>
        <dbReference type="SAM" id="Phobius"/>
    </source>
</evidence>
<organism evidence="8 9">
    <name type="scientific">Stylonychia lemnae</name>
    <name type="common">Ciliate</name>
    <dbReference type="NCBI Taxonomy" id="5949"/>
    <lineage>
        <taxon>Eukaryota</taxon>
        <taxon>Sar</taxon>
        <taxon>Alveolata</taxon>
        <taxon>Ciliophora</taxon>
        <taxon>Intramacronucleata</taxon>
        <taxon>Spirotrichea</taxon>
        <taxon>Stichotrichia</taxon>
        <taxon>Sporadotrichida</taxon>
        <taxon>Oxytrichidae</taxon>
        <taxon>Stylonychinae</taxon>
        <taxon>Stylonychia</taxon>
    </lineage>
</organism>
<evidence type="ECO:0000313" key="8">
    <source>
        <dbReference type="EMBL" id="CDW75432.1"/>
    </source>
</evidence>
<evidence type="ECO:0000259" key="7">
    <source>
        <dbReference type="PROSITE" id="PS50922"/>
    </source>
</evidence>
<feature type="transmembrane region" description="Helical" evidence="6">
    <location>
        <begin position="20"/>
        <end position="42"/>
    </location>
</feature>
<dbReference type="InterPro" id="IPR006634">
    <property type="entry name" value="TLC-dom"/>
</dbReference>
<dbReference type="EMBL" id="CCKQ01004283">
    <property type="protein sequence ID" value="CDW75432.1"/>
    <property type="molecule type" value="Genomic_DNA"/>
</dbReference>
<gene>
    <name evidence="8" type="primary">Contig7459.g7969</name>
    <name evidence="8" type="ORF">STYLEM_4422</name>
</gene>
<dbReference type="GO" id="GO:0016020">
    <property type="term" value="C:membrane"/>
    <property type="evidence" value="ECO:0007669"/>
    <property type="project" value="UniProtKB-SubCell"/>
</dbReference>
<accession>A0A078A0P9</accession>
<feature type="transmembrane region" description="Helical" evidence="6">
    <location>
        <begin position="239"/>
        <end position="262"/>
    </location>
</feature>
<dbReference type="PANTHER" id="PTHR13439:SF0">
    <property type="entry name" value="TOPOISOMERASE I DAMAGE AFFECTED PROTEIN 4"/>
    <property type="match status" value="1"/>
</dbReference>
<dbReference type="Pfam" id="PF03798">
    <property type="entry name" value="TRAM_LAG1_CLN8"/>
    <property type="match status" value="1"/>
</dbReference>
<keyword evidence="2 5" id="KW-0812">Transmembrane</keyword>
<feature type="transmembrane region" description="Helical" evidence="6">
    <location>
        <begin position="63"/>
        <end position="86"/>
    </location>
</feature>
<keyword evidence="3 6" id="KW-1133">Transmembrane helix</keyword>
<evidence type="ECO:0000256" key="2">
    <source>
        <dbReference type="ARBA" id="ARBA00022692"/>
    </source>
</evidence>
<keyword evidence="9" id="KW-1185">Reference proteome</keyword>
<evidence type="ECO:0000256" key="3">
    <source>
        <dbReference type="ARBA" id="ARBA00022989"/>
    </source>
</evidence>
<dbReference type="GO" id="GO:0055088">
    <property type="term" value="P:lipid homeostasis"/>
    <property type="evidence" value="ECO:0007669"/>
    <property type="project" value="TreeGrafter"/>
</dbReference>
<dbReference type="Proteomes" id="UP000039865">
    <property type="component" value="Unassembled WGS sequence"/>
</dbReference>
<evidence type="ECO:0000256" key="1">
    <source>
        <dbReference type="ARBA" id="ARBA00004141"/>
    </source>
</evidence>
<evidence type="ECO:0000256" key="4">
    <source>
        <dbReference type="ARBA" id="ARBA00023136"/>
    </source>
</evidence>
<dbReference type="SMART" id="SM00724">
    <property type="entry name" value="TLC"/>
    <property type="match status" value="1"/>
</dbReference>
<comment type="subcellular location">
    <subcellularLocation>
        <location evidence="1">Membrane</location>
        <topology evidence="1">Multi-pass membrane protein</topology>
    </subcellularLocation>
</comment>
<dbReference type="PROSITE" id="PS50922">
    <property type="entry name" value="TLC"/>
    <property type="match status" value="1"/>
</dbReference>
<dbReference type="PANTHER" id="PTHR13439">
    <property type="entry name" value="CT120 PROTEIN"/>
    <property type="match status" value="1"/>
</dbReference>
<dbReference type="OrthoDB" id="506011at2759"/>
<evidence type="ECO:0000313" key="9">
    <source>
        <dbReference type="Proteomes" id="UP000039865"/>
    </source>
</evidence>
<proteinExistence type="predicted"/>
<feature type="transmembrane region" description="Helical" evidence="6">
    <location>
        <begin position="113"/>
        <end position="136"/>
    </location>
</feature>
<sequence>MDLLDNRQITEEDIPKLTKIAAVSFIFFWATYFVSKFAMSLWKSNKIYQQLSNEKKADYISRIVANIHAVIAVGMAIIVLFFSWYIKFAKIKHFSEEGSFVWNDNCLMKPSKFHSYAMVVTSSYLVYDLIVCLFLIRDNSGLMYQTYIHHGLGLIGGVGSVYTGYCNVPIKISTPFLNMRQMLLTQKQGDTIWYTVNSILFALSFFLFRILFYPITIYRIFSGIRNLQYGQAFQHLPSWIIQVTGILTFLYVGMFLLQVFWFKKILALVTRSLSKGKQTRTQGGDNSTKPDKKQD</sequence>
<dbReference type="AlphaFoldDB" id="A0A078A0P9"/>
<dbReference type="InParanoid" id="A0A078A0P9"/>
<reference evidence="8 9" key="1">
    <citation type="submission" date="2014-06" db="EMBL/GenBank/DDBJ databases">
        <authorList>
            <person name="Swart Estienne"/>
        </authorList>
    </citation>
    <scope>NUCLEOTIDE SEQUENCE [LARGE SCALE GENOMIC DNA]</scope>
    <source>
        <strain evidence="8 9">130c</strain>
    </source>
</reference>
<dbReference type="GO" id="GO:0005783">
    <property type="term" value="C:endoplasmic reticulum"/>
    <property type="evidence" value="ECO:0007669"/>
    <property type="project" value="TreeGrafter"/>
</dbReference>
<feature type="transmembrane region" description="Helical" evidence="6">
    <location>
        <begin position="192"/>
        <end position="218"/>
    </location>
</feature>
<dbReference type="InterPro" id="IPR050846">
    <property type="entry name" value="TLCD"/>
</dbReference>
<protein>
    <submittedName>
        <fullName evidence="8">Transmembrane protein 136-like</fullName>
    </submittedName>
</protein>
<feature type="domain" description="TLC" evidence="7">
    <location>
        <begin position="54"/>
        <end position="274"/>
    </location>
</feature>
<evidence type="ECO:0000256" key="5">
    <source>
        <dbReference type="PROSITE-ProRule" id="PRU00205"/>
    </source>
</evidence>